<dbReference type="InterPro" id="IPR029058">
    <property type="entry name" value="AB_hydrolase_fold"/>
</dbReference>
<dbReference type="EMBL" id="WMBQ01000001">
    <property type="protein sequence ID" value="MTD93598.1"/>
    <property type="molecule type" value="Genomic_DNA"/>
</dbReference>
<keyword evidence="2" id="KW-1185">Reference proteome</keyword>
<evidence type="ECO:0000313" key="2">
    <source>
        <dbReference type="Proteomes" id="UP000440694"/>
    </source>
</evidence>
<accession>A0A6I3KGI6</accession>
<sequence length="400" mass="45617">MSSNKSHLIITVHGIRTFGKWQERLEGLVRSSGDVDHIAFCHYKLGYFSILAFLVPPTRWLVVRRFREEIRALCRSREWLRIDLVGHSFGTHVIGWALWGLSEHERIPTHTVILSGSVLRSGFNWARLIGSRVSRVINDCGTQDAVLLLSQFFVLFTGMAGRVGFSGMTSENFRNRFSPFGHSGYFVNMQGSPDDKYMQDNWVELLTASKPIHHFNMSPDESPLRGLMFWMGNNAEPVKLTFYLAPLLAFAFWVWGQRQEAVQQRDLASARAEIAINALIGEEVVNAARDIKTREAIELAIKDGQKQSLERLGISERDIKYAKYRLLKRMTVEDKSPAHLEVRARSDRFALMWEALQIITDLASSGDAKFVLERNETSASYWQEVCSVPGSHLRRPPCDE</sequence>
<comment type="caution">
    <text evidence="1">The sequence shown here is derived from an EMBL/GenBank/DDBJ whole genome shotgun (WGS) entry which is preliminary data.</text>
</comment>
<name>A0A6I3KGI6_9HYPH</name>
<dbReference type="SUPFAM" id="SSF53474">
    <property type="entry name" value="alpha/beta-Hydrolases"/>
    <property type="match status" value="1"/>
</dbReference>
<evidence type="ECO:0008006" key="3">
    <source>
        <dbReference type="Google" id="ProtNLM"/>
    </source>
</evidence>
<gene>
    <name evidence="1" type="ORF">GIW81_04525</name>
</gene>
<reference evidence="1 2" key="1">
    <citation type="submission" date="2019-11" db="EMBL/GenBank/DDBJ databases">
        <title>Identification of a novel strain.</title>
        <authorList>
            <person name="Xu Q."/>
            <person name="Wang G."/>
        </authorList>
    </citation>
    <scope>NUCLEOTIDE SEQUENCE [LARGE SCALE GENOMIC DNA]</scope>
    <source>
        <strain evidence="2">xq</strain>
    </source>
</reference>
<dbReference type="RefSeq" id="WP_154738126.1">
    <property type="nucleotide sequence ID" value="NZ_WMBQ01000001.1"/>
</dbReference>
<dbReference type="Proteomes" id="UP000440694">
    <property type="component" value="Unassembled WGS sequence"/>
</dbReference>
<evidence type="ECO:0000313" key="1">
    <source>
        <dbReference type="EMBL" id="MTD93598.1"/>
    </source>
</evidence>
<dbReference type="AlphaFoldDB" id="A0A6I3KGI6"/>
<proteinExistence type="predicted"/>
<organism evidence="1 2">
    <name type="scientific">Hyphomicrobium album</name>
    <dbReference type="NCBI Taxonomy" id="2665159"/>
    <lineage>
        <taxon>Bacteria</taxon>
        <taxon>Pseudomonadati</taxon>
        <taxon>Pseudomonadota</taxon>
        <taxon>Alphaproteobacteria</taxon>
        <taxon>Hyphomicrobiales</taxon>
        <taxon>Hyphomicrobiaceae</taxon>
        <taxon>Hyphomicrobium</taxon>
    </lineage>
</organism>
<protein>
    <recommendedName>
        <fullName evidence="3">Alpha/beta hydrolase</fullName>
    </recommendedName>
</protein>